<sequence>MTTKDTLHGHWHPRRHFTKIAANNWNDRFRHIAKPPPPVKFAQRSEEVRQHRFSLHDNRHTFSKEGAYFETALGKKKSTTGTQFTSTRNLISWHGNNTDGSLLSTYRSAYRNGTENPALDVCTQFIKSQKAAKLKPQTQTQSDYSCDPSTMALNHHAISRPTTSFQPQKRRLTRRPQSAMSLCRRDTSNLLKWDINSEKSRET</sequence>
<keyword evidence="4" id="KW-1185">Reference proteome</keyword>
<evidence type="ECO:0000313" key="4">
    <source>
        <dbReference type="Proteomes" id="UP000009022"/>
    </source>
</evidence>
<dbReference type="KEGG" id="tad:TRIADDRAFT_63834"/>
<evidence type="ECO:0000313" key="3">
    <source>
        <dbReference type="EMBL" id="EDV25374.1"/>
    </source>
</evidence>
<dbReference type="Pfam" id="PF15115">
    <property type="entry name" value="HDNR"/>
    <property type="match status" value="1"/>
</dbReference>
<dbReference type="CTD" id="6753120"/>
<organism evidence="3 4">
    <name type="scientific">Trichoplax adhaerens</name>
    <name type="common">Trichoplax reptans</name>
    <dbReference type="NCBI Taxonomy" id="10228"/>
    <lineage>
        <taxon>Eukaryota</taxon>
        <taxon>Metazoa</taxon>
        <taxon>Placozoa</taxon>
        <taxon>Uniplacotomia</taxon>
        <taxon>Trichoplacea</taxon>
        <taxon>Trichoplacidae</taxon>
        <taxon>Trichoplax</taxon>
    </lineage>
</organism>
<dbReference type="OrthoDB" id="10045229at2759"/>
<dbReference type="InParanoid" id="B3RUS5"/>
<proteinExistence type="predicted"/>
<accession>B3RUS5</accession>
<gene>
    <name evidence="3" type="ORF">TRIADDRAFT_63834</name>
</gene>
<dbReference type="InterPro" id="IPR029369">
    <property type="entry name" value="HDNR"/>
</dbReference>
<dbReference type="PhylomeDB" id="B3RUS5"/>
<dbReference type="HOGENOM" id="CLU_089439_0_0_1"/>
<dbReference type="PANTHER" id="PTHR35539">
    <property type="entry name" value="CDNA SEQUENCE BC048562"/>
    <property type="match status" value="1"/>
</dbReference>
<dbReference type="RefSeq" id="XP_002111407.1">
    <property type="nucleotide sequence ID" value="XM_002111371.1"/>
</dbReference>
<evidence type="ECO:0000259" key="2">
    <source>
        <dbReference type="Pfam" id="PF15115"/>
    </source>
</evidence>
<reference evidence="3 4" key="1">
    <citation type="journal article" date="2008" name="Nature">
        <title>The Trichoplax genome and the nature of placozoans.</title>
        <authorList>
            <person name="Srivastava M."/>
            <person name="Begovic E."/>
            <person name="Chapman J."/>
            <person name="Putnam N.H."/>
            <person name="Hellsten U."/>
            <person name="Kawashima T."/>
            <person name="Kuo A."/>
            <person name="Mitros T."/>
            <person name="Salamov A."/>
            <person name="Carpenter M.L."/>
            <person name="Signorovitch A.Y."/>
            <person name="Moreno M.A."/>
            <person name="Kamm K."/>
            <person name="Grimwood J."/>
            <person name="Schmutz J."/>
            <person name="Shapiro H."/>
            <person name="Grigoriev I.V."/>
            <person name="Buss L.W."/>
            <person name="Schierwater B."/>
            <person name="Dellaporta S.L."/>
            <person name="Rokhsar D.S."/>
        </authorList>
    </citation>
    <scope>NUCLEOTIDE SEQUENCE [LARGE SCALE GENOMIC DNA]</scope>
    <source>
        <strain evidence="3 4">Grell-BS-1999</strain>
    </source>
</reference>
<feature type="domain" description="Domain of unknown function with conserved HDNR motif" evidence="2">
    <location>
        <begin position="35"/>
        <end position="113"/>
    </location>
</feature>
<dbReference type="EMBL" id="DS985244">
    <property type="protein sequence ID" value="EDV25374.1"/>
    <property type="molecule type" value="Genomic_DNA"/>
</dbReference>
<protein>
    <recommendedName>
        <fullName evidence="2">Domain of unknown function with conserved HDNR motif domain-containing protein</fullName>
    </recommendedName>
</protein>
<dbReference type="AlphaFoldDB" id="B3RUS5"/>
<evidence type="ECO:0000256" key="1">
    <source>
        <dbReference type="SAM" id="MobiDB-lite"/>
    </source>
</evidence>
<dbReference type="GeneID" id="6753120"/>
<dbReference type="PANTHER" id="PTHR35539:SF1">
    <property type="entry name" value="CDNA SEQUENCE BC048562"/>
    <property type="match status" value="1"/>
</dbReference>
<feature type="region of interest" description="Disordered" evidence="1">
    <location>
        <begin position="156"/>
        <end position="180"/>
    </location>
</feature>
<dbReference type="Proteomes" id="UP000009022">
    <property type="component" value="Unassembled WGS sequence"/>
</dbReference>
<name>B3RUS5_TRIAD</name>